<dbReference type="OrthoDB" id="9812066at2"/>
<sequence length="116" mass="12878">MSKAPIHTVVSTSAFQRVAKMLDVSEAELQSIYDVYASDPGFGKVEPKTGGLRKGRVAKDSTGKSGGYRVFSFFADEENPVFLLWMLDKSQDDSLIVEQKNVFKTALTALKKELRK</sequence>
<comment type="caution">
    <text evidence="1">The sequence shown here is derived from an EMBL/GenBank/DDBJ whole genome shotgun (WGS) entry which is preliminary data.</text>
</comment>
<dbReference type="Pfam" id="PF06296">
    <property type="entry name" value="RelE"/>
    <property type="match status" value="1"/>
</dbReference>
<proteinExistence type="predicted"/>
<evidence type="ECO:0000313" key="2">
    <source>
        <dbReference type="Proteomes" id="UP000473531"/>
    </source>
</evidence>
<protein>
    <submittedName>
        <fullName evidence="1">Addiction module toxin RelE</fullName>
    </submittedName>
</protein>
<dbReference type="Proteomes" id="UP000473531">
    <property type="component" value="Unassembled WGS sequence"/>
</dbReference>
<name>A0A6L7GEH3_9SPHN</name>
<dbReference type="EMBL" id="WTYU01000001">
    <property type="protein sequence ID" value="MXP13604.1"/>
    <property type="molecule type" value="Genomic_DNA"/>
</dbReference>
<dbReference type="PIRSF" id="PIRSF039032">
    <property type="entry name" value="HigB-2"/>
    <property type="match status" value="1"/>
</dbReference>
<organism evidence="1 2">
    <name type="scientific">Allopontixanthobacter confluentis</name>
    <dbReference type="NCBI Taxonomy" id="1849021"/>
    <lineage>
        <taxon>Bacteria</taxon>
        <taxon>Pseudomonadati</taxon>
        <taxon>Pseudomonadota</taxon>
        <taxon>Alphaproteobacteria</taxon>
        <taxon>Sphingomonadales</taxon>
        <taxon>Erythrobacteraceae</taxon>
        <taxon>Allopontixanthobacter</taxon>
    </lineage>
</organism>
<reference evidence="1 2" key="1">
    <citation type="submission" date="2019-12" db="EMBL/GenBank/DDBJ databases">
        <title>Genomic-based taxomic classification of the family Erythrobacteraceae.</title>
        <authorList>
            <person name="Xu L."/>
        </authorList>
    </citation>
    <scope>NUCLEOTIDE SEQUENCE [LARGE SCALE GENOMIC DNA]</scope>
    <source>
        <strain evidence="1 2">KCTC 52259</strain>
    </source>
</reference>
<dbReference type="AlphaFoldDB" id="A0A6L7GEH3"/>
<accession>A0A6L7GEH3</accession>
<gene>
    <name evidence="1" type="ORF">GRI44_02395</name>
</gene>
<keyword evidence="2" id="KW-1185">Reference proteome</keyword>
<evidence type="ECO:0000313" key="1">
    <source>
        <dbReference type="EMBL" id="MXP13604.1"/>
    </source>
</evidence>
<dbReference type="InterPro" id="IPR009387">
    <property type="entry name" value="HigB-2"/>
</dbReference>
<dbReference type="RefSeq" id="WP_160599862.1">
    <property type="nucleotide sequence ID" value="NZ_WTYU01000001.1"/>
</dbReference>